<evidence type="ECO:0000259" key="14">
    <source>
        <dbReference type="Pfam" id="PF08544"/>
    </source>
</evidence>
<evidence type="ECO:0000256" key="6">
    <source>
        <dbReference type="ARBA" id="ARBA00022777"/>
    </source>
</evidence>
<comment type="subcellular location">
    <subcellularLocation>
        <location evidence="11">Cytoplasm</location>
    </subcellularLocation>
</comment>
<evidence type="ECO:0000256" key="7">
    <source>
        <dbReference type="ARBA" id="ARBA00022840"/>
    </source>
</evidence>
<dbReference type="InterPro" id="IPR019539">
    <property type="entry name" value="GalKase_N"/>
</dbReference>
<feature type="binding site" evidence="11">
    <location>
        <position position="131"/>
    </location>
    <ligand>
        <name>Mg(2+)</name>
        <dbReference type="ChEBI" id="CHEBI:18420"/>
    </ligand>
</feature>
<dbReference type="NCBIfam" id="NF003705">
    <property type="entry name" value="PRK05322.1"/>
    <property type="match status" value="1"/>
</dbReference>
<dbReference type="PIRSF" id="PIRSF000530">
    <property type="entry name" value="Galactokinase"/>
    <property type="match status" value="1"/>
</dbReference>
<evidence type="ECO:0000256" key="2">
    <source>
        <dbReference type="ARBA" id="ARBA00022490"/>
    </source>
</evidence>
<keyword evidence="4 11" id="KW-0479">Metal-binding</keyword>
<accession>A0A1Q9GZV0</accession>
<feature type="binding site" evidence="11">
    <location>
        <position position="69"/>
    </location>
    <ligand>
        <name>ATP</name>
        <dbReference type="ChEBI" id="CHEBI:30616"/>
    </ligand>
</feature>
<feature type="site" description="Transition state stabilizer" evidence="11">
    <location>
        <position position="29"/>
    </location>
</feature>
<dbReference type="PROSITE" id="PS00627">
    <property type="entry name" value="GHMP_KINASES_ATP"/>
    <property type="match status" value="1"/>
</dbReference>
<dbReference type="NCBIfam" id="TIGR00131">
    <property type="entry name" value="gal_kin"/>
    <property type="match status" value="1"/>
</dbReference>
<name>A0A1Q9GZV0_PHODP</name>
<dbReference type="InterPro" id="IPR014721">
    <property type="entry name" value="Ribsml_uS5_D2-typ_fold_subgr"/>
</dbReference>
<keyword evidence="3 11" id="KW-0808">Transferase</keyword>
<evidence type="ECO:0000313" key="18">
    <source>
        <dbReference type="Proteomes" id="UP000218676"/>
    </source>
</evidence>
<dbReference type="InterPro" id="IPR006204">
    <property type="entry name" value="GHMP_kinase_N_dom"/>
</dbReference>
<dbReference type="InterPro" id="IPR006206">
    <property type="entry name" value="Mevalonate/galactokinase"/>
</dbReference>
<reference evidence="18" key="2">
    <citation type="submission" date="2017-05" db="EMBL/GenBank/DDBJ databases">
        <title>Whole genome sequence of fish pathogenic bacteria, Photobacterium damselae subsp. piscicida, strain 91-197, isolated from hybrid striped bass (Morone sp.) in USA.</title>
        <authorList>
            <person name="Teru Y."/>
            <person name="Hikima J."/>
            <person name="Kono T."/>
            <person name="Sakai M."/>
            <person name="Takano T."/>
            <person name="Hawke J.P."/>
            <person name="Takeyama H."/>
            <person name="Aoki T."/>
        </authorList>
    </citation>
    <scope>NUCLEOTIDE SEQUENCE [LARGE SCALE GENOMIC DNA]</scope>
    <source>
        <strain evidence="18">91-197</strain>
    </source>
</reference>
<evidence type="ECO:0000256" key="5">
    <source>
        <dbReference type="ARBA" id="ARBA00022741"/>
    </source>
</evidence>
<dbReference type="EMBL" id="AP018046">
    <property type="protein sequence ID" value="BAX54916.1"/>
    <property type="molecule type" value="Genomic_DNA"/>
</dbReference>
<evidence type="ECO:0000313" key="17">
    <source>
        <dbReference type="EMBL" id="QOD58582.1"/>
    </source>
</evidence>
<evidence type="ECO:0000259" key="13">
    <source>
        <dbReference type="Pfam" id="PF00288"/>
    </source>
</evidence>
<dbReference type="Gene3D" id="3.30.230.10">
    <property type="match status" value="1"/>
</dbReference>
<dbReference type="GO" id="GO:0006012">
    <property type="term" value="P:galactose metabolic process"/>
    <property type="evidence" value="ECO:0007669"/>
    <property type="project" value="UniProtKB-UniRule"/>
</dbReference>
<dbReference type="InterPro" id="IPR006203">
    <property type="entry name" value="GHMP_knse_ATP-bd_CS"/>
</dbReference>
<dbReference type="NCBIfam" id="NF003472">
    <property type="entry name" value="PRK05101.1"/>
    <property type="match status" value="1"/>
</dbReference>
<evidence type="ECO:0000256" key="8">
    <source>
        <dbReference type="ARBA" id="ARBA00022842"/>
    </source>
</evidence>
<comment type="similarity">
    <text evidence="1 11">Belongs to the GHMP kinase family. GalK subfamily.</text>
</comment>
<feature type="active site" description="Proton acceptor" evidence="11">
    <location>
        <position position="175"/>
    </location>
</feature>
<feature type="domain" description="GHMP kinase N-terminal" evidence="13">
    <location>
        <begin position="95"/>
        <end position="182"/>
    </location>
</feature>
<reference evidence="16" key="1">
    <citation type="journal article" date="2017" name="Genome Announc.">
        <title>Whole-Genome Sequence of Photobacterium damselae subsp. piscicida Strain 91-197, Isolated from Hybrid Striped Bass (Morone sp.) in the United States.</title>
        <authorList>
            <person name="Teru Y."/>
            <person name="Hikima J."/>
            <person name="Kono T."/>
            <person name="Sakai M."/>
            <person name="Takano T."/>
            <person name="Hawke J.P."/>
            <person name="Takeyama H."/>
            <person name="Aoki T."/>
        </authorList>
    </citation>
    <scope>NUCLEOTIDE SEQUENCE</scope>
    <source>
        <strain evidence="16">91-197</strain>
    </source>
</reference>
<keyword evidence="6 11" id="KW-0418">Kinase</keyword>
<feature type="binding site" evidence="11">
    <location>
        <begin position="35"/>
        <end position="38"/>
    </location>
    <ligand>
        <name>substrate</name>
    </ligand>
</feature>
<organism evidence="17 19">
    <name type="scientific">Photobacterium damsela subsp. piscicida</name>
    <name type="common">Pasteurella piscicida</name>
    <dbReference type="NCBI Taxonomy" id="38294"/>
    <lineage>
        <taxon>Bacteria</taxon>
        <taxon>Pseudomonadati</taxon>
        <taxon>Pseudomonadota</taxon>
        <taxon>Gammaproteobacteria</taxon>
        <taxon>Vibrionales</taxon>
        <taxon>Vibrionaceae</taxon>
        <taxon>Photobacterium</taxon>
    </lineage>
</organism>
<protein>
    <recommendedName>
        <fullName evidence="11 12">Galactokinase</fullName>
        <ecNumber evidence="11 12">2.7.1.6</ecNumber>
    </recommendedName>
    <alternativeName>
        <fullName evidence="11">Galactose kinase</fullName>
    </alternativeName>
</protein>
<proteinExistence type="inferred from homology"/>
<keyword evidence="9 11" id="KW-0299">Galactose metabolism</keyword>
<dbReference type="InterPro" id="IPR020568">
    <property type="entry name" value="Ribosomal_Su5_D2-typ_SF"/>
</dbReference>
<keyword evidence="10 11" id="KW-0119">Carbohydrate metabolism</keyword>
<dbReference type="AlphaFoldDB" id="A0A1Q9GZV0"/>
<dbReference type="SUPFAM" id="SSF55060">
    <property type="entry name" value="GHMP Kinase, C-terminal domain"/>
    <property type="match status" value="1"/>
</dbReference>
<feature type="binding site" evidence="11">
    <location>
        <begin position="125"/>
        <end position="131"/>
    </location>
    <ligand>
        <name>ATP</name>
        <dbReference type="ChEBI" id="CHEBI:30616"/>
    </ligand>
</feature>
<evidence type="ECO:0000313" key="19">
    <source>
        <dbReference type="Proteomes" id="UP000516656"/>
    </source>
</evidence>
<evidence type="ECO:0000256" key="10">
    <source>
        <dbReference type="ARBA" id="ARBA00023277"/>
    </source>
</evidence>
<dbReference type="Pfam" id="PF00288">
    <property type="entry name" value="GHMP_kinases_N"/>
    <property type="match status" value="1"/>
</dbReference>
<evidence type="ECO:0000256" key="4">
    <source>
        <dbReference type="ARBA" id="ARBA00022723"/>
    </source>
</evidence>
<dbReference type="InterPro" id="IPR022963">
    <property type="entry name" value="Galactokinase_bac"/>
</dbReference>
<evidence type="ECO:0000313" key="16">
    <source>
        <dbReference type="EMBL" id="BAX54916.1"/>
    </source>
</evidence>
<dbReference type="GO" id="GO:0000287">
    <property type="term" value="F:magnesium ion binding"/>
    <property type="evidence" value="ECO:0007669"/>
    <property type="project" value="UniProtKB-UniRule"/>
</dbReference>
<evidence type="ECO:0000256" key="3">
    <source>
        <dbReference type="ARBA" id="ARBA00022679"/>
    </source>
</evidence>
<dbReference type="InterPro" id="IPR019741">
    <property type="entry name" value="Galactokinase_CS"/>
</dbReference>
<feature type="domain" description="Galactokinase N-terminal" evidence="15">
    <location>
        <begin position="11"/>
        <end position="59"/>
    </location>
</feature>
<feature type="binding site" evidence="11">
    <location>
        <position position="163"/>
    </location>
    <ligand>
        <name>Mg(2+)</name>
        <dbReference type="ChEBI" id="CHEBI:18420"/>
    </ligand>
</feature>
<dbReference type="InterPro" id="IPR000705">
    <property type="entry name" value="Galactokinase"/>
</dbReference>
<dbReference type="Proteomes" id="UP000218676">
    <property type="component" value="Chromosome 2"/>
</dbReference>
<dbReference type="UniPathway" id="UPA00214"/>
<comment type="catalytic activity">
    <reaction evidence="11">
        <text>alpha-D-galactose + ATP = alpha-D-galactose 1-phosphate + ADP + H(+)</text>
        <dbReference type="Rhea" id="RHEA:13553"/>
        <dbReference type="ChEBI" id="CHEBI:15378"/>
        <dbReference type="ChEBI" id="CHEBI:28061"/>
        <dbReference type="ChEBI" id="CHEBI:30616"/>
        <dbReference type="ChEBI" id="CHEBI:58336"/>
        <dbReference type="ChEBI" id="CHEBI:456216"/>
        <dbReference type="EC" id="2.7.1.6"/>
    </reaction>
</comment>
<evidence type="ECO:0000256" key="1">
    <source>
        <dbReference type="ARBA" id="ARBA00006566"/>
    </source>
</evidence>
<feature type="binding site" evidence="11">
    <location>
        <position position="224"/>
    </location>
    <ligand>
        <name>substrate</name>
    </ligand>
</feature>
<dbReference type="PRINTS" id="PR00959">
    <property type="entry name" value="MEVGALKINASE"/>
</dbReference>
<dbReference type="Proteomes" id="UP000516656">
    <property type="component" value="Chromosome 2"/>
</dbReference>
<comment type="pathway">
    <text evidence="11">Carbohydrate metabolism; galactose metabolism.</text>
</comment>
<dbReference type="GO" id="GO:0004335">
    <property type="term" value="F:galactokinase activity"/>
    <property type="evidence" value="ECO:0007669"/>
    <property type="project" value="UniProtKB-UniRule"/>
</dbReference>
<dbReference type="SUPFAM" id="SSF54211">
    <property type="entry name" value="Ribosomal protein S5 domain 2-like"/>
    <property type="match status" value="1"/>
</dbReference>
<dbReference type="InterPro" id="IPR036554">
    <property type="entry name" value="GHMP_kinase_C_sf"/>
</dbReference>
<sequence>MSDLIQNVTHSFNQVLGYAPTHIIQAPGRVNLIGEHTDYNDGFVLPCAINYQTMVAAAKRDDNIVRVVSVDYDNAVDEFDITQEIIFQQDKMWANYIRGVVKYLLARGYQFTGADISVSGNVPQGAGLSSSAALEVVIGQTFKVLFNLEISQADIALNGQQAENQFVGCNCGIMDQMISAEGRENHAMLLDCRSLETEAVSMPEDMAVVIINSNKKRGLVDSEYNTRRQQCEKAARIFGVKALRDVTIEQFNEKVSELDELVAKRARHVITENDRTVEAAQALRAHDMKRMGELMAESHASMRDDFEITVKEIDTLVDIVKQVIGEQGGVRMTGGGFGGCIVSLVPPSLVEDVKAAVESQYEAATGLKESIYVCQAKNGAGLVEVL</sequence>
<evidence type="ECO:0000259" key="15">
    <source>
        <dbReference type="Pfam" id="PF10509"/>
    </source>
</evidence>
<dbReference type="GO" id="GO:0005524">
    <property type="term" value="F:ATP binding"/>
    <property type="evidence" value="ECO:0007669"/>
    <property type="project" value="UniProtKB-UniRule"/>
</dbReference>
<gene>
    <name evidence="11 17" type="primary">galK</name>
    <name evidence="17" type="ORF">IC627_17270</name>
    <name evidence="16" type="ORF">PDPUS_2_00330</name>
</gene>
<dbReference type="RefSeq" id="WP_044178230.1">
    <property type="nucleotide sequence ID" value="NZ_AP018046.1"/>
</dbReference>
<dbReference type="Pfam" id="PF10509">
    <property type="entry name" value="GalKase_gal_bdg"/>
    <property type="match status" value="1"/>
</dbReference>
<keyword evidence="5 11" id="KW-0547">Nucleotide-binding</keyword>
<dbReference type="EC" id="2.7.1.6" evidence="11 12"/>
<dbReference type="Pfam" id="PF08544">
    <property type="entry name" value="GHMP_kinases_C"/>
    <property type="match status" value="1"/>
</dbReference>
<keyword evidence="7 11" id="KW-0067">ATP-binding</keyword>
<dbReference type="FunFam" id="3.30.230.10:FF:000017">
    <property type="entry name" value="Galactokinase"/>
    <property type="match status" value="1"/>
</dbReference>
<dbReference type="Gene3D" id="3.30.70.890">
    <property type="entry name" value="GHMP kinase, C-terminal domain"/>
    <property type="match status" value="1"/>
</dbReference>
<evidence type="ECO:0000256" key="12">
    <source>
        <dbReference type="NCBIfam" id="TIGR00131"/>
    </source>
</evidence>
<keyword evidence="2 11" id="KW-0963">Cytoplasm</keyword>
<dbReference type="PROSITE" id="PS00106">
    <property type="entry name" value="GALACTOKINASE"/>
    <property type="match status" value="1"/>
</dbReference>
<evidence type="ECO:0000256" key="11">
    <source>
        <dbReference type="HAMAP-Rule" id="MF_00246"/>
    </source>
</evidence>
<dbReference type="PRINTS" id="PR00473">
    <property type="entry name" value="GALCTOKINASE"/>
</dbReference>
<dbReference type="EMBL" id="CP061855">
    <property type="protein sequence ID" value="QOD58582.1"/>
    <property type="molecule type" value="Genomic_DNA"/>
</dbReference>
<comment type="function">
    <text evidence="11">Catalyzes the transfer of the gamma-phosphate of ATP to D-galactose to form alpha-D-galactose-1-phosphate (Gal-1-P).</text>
</comment>
<dbReference type="PANTHER" id="PTHR10457">
    <property type="entry name" value="MEVALONATE KINASE/GALACTOKINASE"/>
    <property type="match status" value="1"/>
</dbReference>
<dbReference type="InterPro" id="IPR013750">
    <property type="entry name" value="GHMP_kinase_C_dom"/>
</dbReference>
<dbReference type="HAMAP" id="MF_00246">
    <property type="entry name" value="Galactokinase"/>
    <property type="match status" value="1"/>
</dbReference>
<dbReference type="PANTHER" id="PTHR10457:SF7">
    <property type="entry name" value="GALACTOKINASE-RELATED"/>
    <property type="match status" value="1"/>
</dbReference>
<feature type="domain" description="GHMP kinase C-terminal" evidence="14">
    <location>
        <begin position="280"/>
        <end position="362"/>
    </location>
</feature>
<dbReference type="FunFam" id="3.30.70.890:FF:000001">
    <property type="entry name" value="Galactokinase"/>
    <property type="match status" value="1"/>
</dbReference>
<dbReference type="GO" id="GO:0005829">
    <property type="term" value="C:cytosol"/>
    <property type="evidence" value="ECO:0007669"/>
    <property type="project" value="TreeGrafter"/>
</dbReference>
<keyword evidence="8 11" id="KW-0460">Magnesium</keyword>
<evidence type="ECO:0000256" key="9">
    <source>
        <dbReference type="ARBA" id="ARBA00023144"/>
    </source>
</evidence>
<reference evidence="17 19" key="3">
    <citation type="submission" date="2020-09" db="EMBL/GenBank/DDBJ databases">
        <title>Complete, closed and curated genome sequences of Photobacterium damselae subsp. piscicida isolates from Australia indicate localised evolution and additional plasmid-borne pathogenicity mechanisms.</title>
        <authorList>
            <person name="Baseggio L."/>
            <person name="Silayeva O."/>
            <person name="Buller N."/>
            <person name="Landos M."/>
            <person name="Engelstaedter J."/>
            <person name="Barnes A.C."/>
        </authorList>
    </citation>
    <scope>NUCLEOTIDE SEQUENCE [LARGE SCALE GENOMIC DNA]</scope>
    <source>
        <strain evidence="17 19">AS-16-0540-1</strain>
    </source>
</reference>